<evidence type="ECO:0000313" key="2">
    <source>
        <dbReference type="EMBL" id="KAJ7044629.1"/>
    </source>
</evidence>
<feature type="chain" id="PRO_5041996748" description="Secreted protein" evidence="1">
    <location>
        <begin position="21"/>
        <end position="122"/>
    </location>
</feature>
<reference evidence="2" key="1">
    <citation type="submission" date="2023-03" db="EMBL/GenBank/DDBJ databases">
        <title>Massive genome expansion in bonnet fungi (Mycena s.s.) driven by repeated elements and novel gene families across ecological guilds.</title>
        <authorList>
            <consortium name="Lawrence Berkeley National Laboratory"/>
            <person name="Harder C.B."/>
            <person name="Miyauchi S."/>
            <person name="Viragh M."/>
            <person name="Kuo A."/>
            <person name="Thoen E."/>
            <person name="Andreopoulos B."/>
            <person name="Lu D."/>
            <person name="Skrede I."/>
            <person name="Drula E."/>
            <person name="Henrissat B."/>
            <person name="Morin E."/>
            <person name="Kohler A."/>
            <person name="Barry K."/>
            <person name="LaButti K."/>
            <person name="Morin E."/>
            <person name="Salamov A."/>
            <person name="Lipzen A."/>
            <person name="Mereny Z."/>
            <person name="Hegedus B."/>
            <person name="Baldrian P."/>
            <person name="Stursova M."/>
            <person name="Weitz H."/>
            <person name="Taylor A."/>
            <person name="Grigoriev I.V."/>
            <person name="Nagy L.G."/>
            <person name="Martin F."/>
            <person name="Kauserud H."/>
        </authorList>
    </citation>
    <scope>NUCLEOTIDE SEQUENCE</scope>
    <source>
        <strain evidence="2">CBHHK200</strain>
    </source>
</reference>
<gene>
    <name evidence="2" type="ORF">C8F04DRAFT_592419</name>
</gene>
<proteinExistence type="predicted"/>
<feature type="signal peptide" evidence="1">
    <location>
        <begin position="1"/>
        <end position="20"/>
    </location>
</feature>
<comment type="caution">
    <text evidence="2">The sequence shown here is derived from an EMBL/GenBank/DDBJ whole genome shotgun (WGS) entry which is preliminary data.</text>
</comment>
<protein>
    <recommendedName>
        <fullName evidence="4">Secreted protein</fullName>
    </recommendedName>
</protein>
<organism evidence="2 3">
    <name type="scientific">Mycena alexandri</name>
    <dbReference type="NCBI Taxonomy" id="1745969"/>
    <lineage>
        <taxon>Eukaryota</taxon>
        <taxon>Fungi</taxon>
        <taxon>Dikarya</taxon>
        <taxon>Basidiomycota</taxon>
        <taxon>Agaricomycotina</taxon>
        <taxon>Agaricomycetes</taxon>
        <taxon>Agaricomycetidae</taxon>
        <taxon>Agaricales</taxon>
        <taxon>Marasmiineae</taxon>
        <taxon>Mycenaceae</taxon>
        <taxon>Mycena</taxon>
    </lineage>
</organism>
<dbReference type="AlphaFoldDB" id="A0AAD6TDM3"/>
<dbReference type="Proteomes" id="UP001218188">
    <property type="component" value="Unassembled WGS sequence"/>
</dbReference>
<keyword evidence="3" id="KW-1185">Reference proteome</keyword>
<name>A0AAD6TDM3_9AGAR</name>
<evidence type="ECO:0000256" key="1">
    <source>
        <dbReference type="SAM" id="SignalP"/>
    </source>
</evidence>
<evidence type="ECO:0008006" key="4">
    <source>
        <dbReference type="Google" id="ProtNLM"/>
    </source>
</evidence>
<sequence>MRKTCFGALTVLSSSVICLLKDLSWNVRRNGSKGPEIHPSRSDFLLCRVRHATNDKKPTTPQQGGAFPWNLCFEISSIHERRFAISALQLHSVPRYTHPHHRVRSTTFDGESVFCAYPQHVR</sequence>
<keyword evidence="1" id="KW-0732">Signal</keyword>
<evidence type="ECO:0000313" key="3">
    <source>
        <dbReference type="Proteomes" id="UP001218188"/>
    </source>
</evidence>
<dbReference type="EMBL" id="JARJCM010000006">
    <property type="protein sequence ID" value="KAJ7044629.1"/>
    <property type="molecule type" value="Genomic_DNA"/>
</dbReference>
<accession>A0AAD6TDM3</accession>